<dbReference type="Pfam" id="PF24764">
    <property type="entry name" value="rva_4"/>
    <property type="match status" value="1"/>
</dbReference>
<evidence type="ECO:0000313" key="2">
    <source>
        <dbReference type="EMBL" id="CAC5411566.1"/>
    </source>
</evidence>
<reference evidence="2 3" key="1">
    <citation type="submission" date="2020-06" db="EMBL/GenBank/DDBJ databases">
        <authorList>
            <person name="Li R."/>
            <person name="Bekaert M."/>
        </authorList>
    </citation>
    <scope>NUCLEOTIDE SEQUENCE [LARGE SCALE GENOMIC DNA]</scope>
    <source>
        <strain evidence="3">wild</strain>
    </source>
</reference>
<evidence type="ECO:0000259" key="1">
    <source>
        <dbReference type="Pfam" id="PF24764"/>
    </source>
</evidence>
<dbReference type="PANTHER" id="PTHR46791:SF13">
    <property type="entry name" value="CLR5 DOMAIN-CONTAINING PROTEIN"/>
    <property type="match status" value="1"/>
</dbReference>
<dbReference type="EMBL" id="CACVKT020007871">
    <property type="protein sequence ID" value="CAC5411566.1"/>
    <property type="molecule type" value="Genomic_DNA"/>
</dbReference>
<dbReference type="OrthoDB" id="6126625at2759"/>
<dbReference type="Proteomes" id="UP000507470">
    <property type="component" value="Unassembled WGS sequence"/>
</dbReference>
<organism evidence="2 3">
    <name type="scientific">Mytilus coruscus</name>
    <name type="common">Sea mussel</name>
    <dbReference type="NCBI Taxonomy" id="42192"/>
    <lineage>
        <taxon>Eukaryota</taxon>
        <taxon>Metazoa</taxon>
        <taxon>Spiralia</taxon>
        <taxon>Lophotrochozoa</taxon>
        <taxon>Mollusca</taxon>
        <taxon>Bivalvia</taxon>
        <taxon>Autobranchia</taxon>
        <taxon>Pteriomorphia</taxon>
        <taxon>Mytilida</taxon>
        <taxon>Mytiloidea</taxon>
        <taxon>Mytilidae</taxon>
        <taxon>Mytilinae</taxon>
        <taxon>Mytilus</taxon>
    </lineage>
</organism>
<dbReference type="PANTHER" id="PTHR46791">
    <property type="entry name" value="EXPRESSED PROTEIN"/>
    <property type="match status" value="1"/>
</dbReference>
<sequence>MVWLEAGTTNNDPKVISNYFIKAVKEKAGCPRRVRSDFGTENVYVANMQKFLRRNHNDEFARNKIYLSGKSTHNQRIEWFWGILRKQMVQYYMDLFEDLCKDGHDMFCGDFVDKSVIQFCFMDIIQLDLDDLRCTWNTHTMQKNLAMEVANDLFYCIVYHISTMQRIAYIQQTKWKSLCAREKRHQKRCVMKLYLNYVQD</sequence>
<gene>
    <name evidence="2" type="ORF">MCOR_44642</name>
</gene>
<evidence type="ECO:0000313" key="3">
    <source>
        <dbReference type="Proteomes" id="UP000507470"/>
    </source>
</evidence>
<dbReference type="AlphaFoldDB" id="A0A6J8DU17"/>
<name>A0A6J8DU17_MYTCO</name>
<dbReference type="InterPro" id="IPR058913">
    <property type="entry name" value="Integrase_dom_put"/>
</dbReference>
<keyword evidence="3" id="KW-1185">Reference proteome</keyword>
<feature type="domain" description="Integrase core" evidence="1">
    <location>
        <begin position="2"/>
        <end position="145"/>
    </location>
</feature>
<protein>
    <recommendedName>
        <fullName evidence="1">Integrase core domain-containing protein</fullName>
    </recommendedName>
</protein>
<proteinExistence type="predicted"/>
<accession>A0A6J8DU17</accession>